<keyword evidence="7" id="KW-1015">Disulfide bond</keyword>
<dbReference type="Gene3D" id="2.60.40.1180">
    <property type="entry name" value="Golgi alpha-mannosidase II"/>
    <property type="match status" value="1"/>
</dbReference>
<evidence type="ECO:0000256" key="6">
    <source>
        <dbReference type="ARBA" id="ARBA00023295"/>
    </source>
</evidence>
<evidence type="ECO:0000313" key="10">
    <source>
        <dbReference type="EMBL" id="KAF2167942.1"/>
    </source>
</evidence>
<dbReference type="GO" id="GO:0005975">
    <property type="term" value="P:carbohydrate metabolic process"/>
    <property type="evidence" value="ECO:0007669"/>
    <property type="project" value="InterPro"/>
</dbReference>
<accession>A0A6A6CQ42</accession>
<dbReference type="Gene3D" id="2.60.120.260">
    <property type="entry name" value="Galactose-binding domain-like"/>
    <property type="match status" value="1"/>
</dbReference>
<dbReference type="InterPro" id="IPR005084">
    <property type="entry name" value="CBM6"/>
</dbReference>
<dbReference type="GO" id="GO:0030246">
    <property type="term" value="F:carbohydrate binding"/>
    <property type="evidence" value="ECO:0007669"/>
    <property type="project" value="InterPro"/>
</dbReference>
<dbReference type="OrthoDB" id="5795902at2759"/>
<dbReference type="InterPro" id="IPR041233">
    <property type="entry name" value="Melibiase_C"/>
</dbReference>
<dbReference type="GeneID" id="54565766"/>
<evidence type="ECO:0000256" key="1">
    <source>
        <dbReference type="ARBA" id="ARBA00001255"/>
    </source>
</evidence>
<evidence type="ECO:0000313" key="11">
    <source>
        <dbReference type="Proteomes" id="UP000799537"/>
    </source>
</evidence>
<dbReference type="Pfam" id="PF16499">
    <property type="entry name" value="Melibiase_2"/>
    <property type="match status" value="1"/>
</dbReference>
<proteinExistence type="inferred from homology"/>
<evidence type="ECO:0000259" key="9">
    <source>
        <dbReference type="PROSITE" id="PS51175"/>
    </source>
</evidence>
<evidence type="ECO:0000256" key="3">
    <source>
        <dbReference type="ARBA" id="ARBA00012755"/>
    </source>
</evidence>
<dbReference type="InterPro" id="IPR013780">
    <property type="entry name" value="Glyco_hydro_b"/>
</dbReference>
<dbReference type="PROSITE" id="PS51175">
    <property type="entry name" value="CBM6"/>
    <property type="match status" value="1"/>
</dbReference>
<dbReference type="PRINTS" id="PR00740">
    <property type="entry name" value="GLHYDRLASE27"/>
</dbReference>
<dbReference type="InterPro" id="IPR013785">
    <property type="entry name" value="Aldolase_TIM"/>
</dbReference>
<dbReference type="EMBL" id="ML993592">
    <property type="protein sequence ID" value="KAF2167942.1"/>
    <property type="molecule type" value="Genomic_DNA"/>
</dbReference>
<dbReference type="InterPro" id="IPR002241">
    <property type="entry name" value="Glyco_hydro_27"/>
</dbReference>
<dbReference type="Gene3D" id="3.20.20.70">
    <property type="entry name" value="Aldolase class I"/>
    <property type="match status" value="1"/>
</dbReference>
<dbReference type="Proteomes" id="UP000799537">
    <property type="component" value="Unassembled WGS sequence"/>
</dbReference>
<dbReference type="CDD" id="cd14792">
    <property type="entry name" value="GH27"/>
    <property type="match status" value="1"/>
</dbReference>
<dbReference type="RefSeq" id="XP_033668831.1">
    <property type="nucleotide sequence ID" value="XM_033812494.1"/>
</dbReference>
<dbReference type="SUPFAM" id="SSF51445">
    <property type="entry name" value="(Trans)glycosidases"/>
    <property type="match status" value="1"/>
</dbReference>
<dbReference type="PANTHER" id="PTHR11452:SF75">
    <property type="entry name" value="ALPHA-GALACTOSIDASE MEL1"/>
    <property type="match status" value="1"/>
</dbReference>
<evidence type="ECO:0000256" key="2">
    <source>
        <dbReference type="ARBA" id="ARBA00009743"/>
    </source>
</evidence>
<dbReference type="CDD" id="cd04081">
    <property type="entry name" value="CBM35_galactosidase-like"/>
    <property type="match status" value="1"/>
</dbReference>
<evidence type="ECO:0000256" key="8">
    <source>
        <dbReference type="SAM" id="SignalP"/>
    </source>
</evidence>
<dbReference type="EC" id="3.2.1.22" evidence="3 7"/>
<evidence type="ECO:0000256" key="4">
    <source>
        <dbReference type="ARBA" id="ARBA00022729"/>
    </source>
</evidence>
<dbReference type="InterPro" id="IPR008979">
    <property type="entry name" value="Galactose-bd-like_sf"/>
</dbReference>
<keyword evidence="6 7" id="KW-0326">Glycosidase</keyword>
<reference evidence="10" key="1">
    <citation type="journal article" date="2020" name="Stud. Mycol.">
        <title>101 Dothideomycetes genomes: a test case for predicting lifestyles and emergence of pathogens.</title>
        <authorList>
            <person name="Haridas S."/>
            <person name="Albert R."/>
            <person name="Binder M."/>
            <person name="Bloem J."/>
            <person name="Labutti K."/>
            <person name="Salamov A."/>
            <person name="Andreopoulos B."/>
            <person name="Baker S."/>
            <person name="Barry K."/>
            <person name="Bills G."/>
            <person name="Bluhm B."/>
            <person name="Cannon C."/>
            <person name="Castanera R."/>
            <person name="Culley D."/>
            <person name="Daum C."/>
            <person name="Ezra D."/>
            <person name="Gonzalez J."/>
            <person name="Henrissat B."/>
            <person name="Kuo A."/>
            <person name="Liang C."/>
            <person name="Lipzen A."/>
            <person name="Lutzoni F."/>
            <person name="Magnuson J."/>
            <person name="Mondo S."/>
            <person name="Nolan M."/>
            <person name="Ohm R."/>
            <person name="Pangilinan J."/>
            <person name="Park H.-J."/>
            <person name="Ramirez L."/>
            <person name="Alfaro M."/>
            <person name="Sun H."/>
            <person name="Tritt A."/>
            <person name="Yoshinaga Y."/>
            <person name="Zwiers L.-H."/>
            <person name="Turgeon B."/>
            <person name="Goodwin S."/>
            <person name="Spatafora J."/>
            <person name="Crous P."/>
            <person name="Grigoriev I."/>
        </authorList>
    </citation>
    <scope>NUCLEOTIDE SEQUENCE</scope>
    <source>
        <strain evidence="10">ATCC 36951</strain>
    </source>
</reference>
<dbReference type="SUPFAM" id="SSF49785">
    <property type="entry name" value="Galactose-binding domain-like"/>
    <property type="match status" value="1"/>
</dbReference>
<feature type="signal peptide" evidence="8">
    <location>
        <begin position="1"/>
        <end position="18"/>
    </location>
</feature>
<feature type="chain" id="PRO_5025373292" description="Alpha-galactosidase" evidence="8">
    <location>
        <begin position="19"/>
        <end position="550"/>
    </location>
</feature>
<feature type="domain" description="CBM6" evidence="9">
    <location>
        <begin position="411"/>
        <end position="549"/>
    </location>
</feature>
<dbReference type="AlphaFoldDB" id="A0A6A6CQ42"/>
<comment type="similarity">
    <text evidence="2 7">Belongs to the glycosyl hydrolase 27 family.</text>
</comment>
<name>A0A6A6CQ42_ZASCE</name>
<dbReference type="InterPro" id="IPR017853">
    <property type="entry name" value="GH"/>
</dbReference>
<comment type="catalytic activity">
    <reaction evidence="1 7">
        <text>Hydrolysis of terminal, non-reducing alpha-D-galactose residues in alpha-D-galactosides, including galactose oligosaccharides, galactomannans and galactolipids.</text>
        <dbReference type="EC" id="3.2.1.22"/>
    </reaction>
</comment>
<keyword evidence="4 8" id="KW-0732">Signal</keyword>
<organism evidence="10 11">
    <name type="scientific">Zasmidium cellare ATCC 36951</name>
    <dbReference type="NCBI Taxonomy" id="1080233"/>
    <lineage>
        <taxon>Eukaryota</taxon>
        <taxon>Fungi</taxon>
        <taxon>Dikarya</taxon>
        <taxon>Ascomycota</taxon>
        <taxon>Pezizomycotina</taxon>
        <taxon>Dothideomycetes</taxon>
        <taxon>Dothideomycetidae</taxon>
        <taxon>Mycosphaerellales</taxon>
        <taxon>Mycosphaerellaceae</taxon>
        <taxon>Zasmidium</taxon>
    </lineage>
</organism>
<evidence type="ECO:0000256" key="5">
    <source>
        <dbReference type="ARBA" id="ARBA00022801"/>
    </source>
</evidence>
<evidence type="ECO:0000256" key="7">
    <source>
        <dbReference type="RuleBase" id="RU361168"/>
    </source>
</evidence>
<protein>
    <recommendedName>
        <fullName evidence="3 7">Alpha-galactosidase</fullName>
        <ecNumber evidence="3 7">3.2.1.22</ecNumber>
    </recommendedName>
    <alternativeName>
        <fullName evidence="7">Melibiase</fullName>
    </alternativeName>
</protein>
<keyword evidence="5 7" id="KW-0378">Hydrolase</keyword>
<dbReference type="GO" id="GO:0004557">
    <property type="term" value="F:alpha-galactosidase activity"/>
    <property type="evidence" value="ECO:0007669"/>
    <property type="project" value="UniProtKB-EC"/>
</dbReference>
<dbReference type="Pfam" id="PF17801">
    <property type="entry name" value="Melibiase_C"/>
    <property type="match status" value="1"/>
</dbReference>
<sequence>MLSTYWAAAVLTAVPALALDNGFGRTPVMGFNTYNDVGCSPNQSYVQNTIRSFASKGFKDLGYKYFQVDCGWQGYERQSNGSITYDASVFPDGIAPLSQLARSLGFEWSMYTDQGVYSCDTKSPATRQGSLGHERDDVLQLAGWNVAYMKVDNCYITPDQNAPKDPRTDFPARFGNWSKAQLDVGIKGMLVCQWGTPYSSPTGLQGPASWTPPVANSFRVSDDIATGWANVMRIMNQDIHVNLNGLNGPGHFADLDLLEVGNPGMSNAEQASHFAIWALFKSALMVSTAVPTMSDATAAILSNKDIIAINQDSLGAPVKLVQRFTNDRDIYAGPLANGDQVVLLLDQSNTNRNLALNFSSLGIDTATVKNLWTGRTTANVKSYSAQVNAHGSLPLRLSNVKALQITAPKLTYIEAESGTLAGGANIQSCSGCSGSSKVGYISNSGGSLTLTNIRTSQSTQDVRFDYINGEVGYLSDGGPNVRGASISVNGGPGQSVLFPLTGYNWDKDVTKGFLVRLSGFNTGSANTVKISGLSGSTTYAPDIDRIGVVA</sequence>
<gene>
    <name evidence="10" type="ORF">M409DRAFT_53885</name>
</gene>
<dbReference type="SUPFAM" id="SSF51011">
    <property type="entry name" value="Glycosyl hydrolase domain"/>
    <property type="match status" value="1"/>
</dbReference>
<keyword evidence="11" id="KW-1185">Reference proteome</keyword>
<dbReference type="PANTHER" id="PTHR11452">
    <property type="entry name" value="ALPHA-GALACTOSIDASE/ALPHA-N-ACETYLGALACTOSAMINIDASE"/>
    <property type="match status" value="1"/>
</dbReference>